<dbReference type="SUPFAM" id="SSF103515">
    <property type="entry name" value="Autotransporter"/>
    <property type="match status" value="1"/>
</dbReference>
<dbReference type="InterPro" id="IPR036709">
    <property type="entry name" value="Autotransporte_beta_dom_sf"/>
</dbReference>
<reference evidence="3 4" key="1">
    <citation type="submission" date="2019-04" db="EMBL/GenBank/DDBJ databases">
        <authorList>
            <person name="Li M."/>
        </authorList>
    </citation>
    <scope>NUCLEOTIDE SEQUENCE [LARGE SCALE GENOMIC DNA]</scope>
    <source>
        <strain evidence="3 4">LAM1902</strain>
    </source>
</reference>
<gene>
    <name evidence="3" type="ORF">FAS41_14185</name>
</gene>
<dbReference type="RefSeq" id="WP_138523243.1">
    <property type="nucleotide sequence ID" value="NZ_JAOCBK010000015.1"/>
</dbReference>
<dbReference type="NCBIfam" id="TIGR01414">
    <property type="entry name" value="autotrans_barl"/>
    <property type="match status" value="1"/>
</dbReference>
<sequence length="993" mass="101234">MLHKPNPLALSIALSLGTLASLAAETAQALPVSPIIDNAQTSSRTLANQDTLTVTSTGSLVTSGKSVDLKGAATGTGVVIDNSGLMQSTTGRVVDTSGSDSTTRFYQIINREGGRILGYDDAIRMNNPFSAGSLLIDNAGSITSATGQALDLDKLQSAATVTIINRASGVIHSDGNDAIRPGGNATITNYGEISSSDMITADTKNDGIDFQGAAGGQVENHGLISGGRHGITTDVGATLINYADGVIIGRNGSGFGSDGDGTVINYGRITGSYNGLVPDGDGDGVDIDYSGHIENHGIIEGTGAAGSKDGSPNGSEGIAMGGGTIINYAGAIIRSVDRGILVDDGNGNSGFGKTYLENHGTISGERLSGVTLSGDLDDTVINDGLIHGGNGVALEMGGGNDSLILLSGSRFEGLVDGGSGRDSVTLDDASGGSFGNSANFEWLDVKQGSWTLASTNDFSEGGEIFGGASLSNTGSLLGTLQIDQGATYSGSGSVGGLNVAGTLIASPATGAAHVTGNLSLLSGSTLSFGVEPSGAHATVQVDGKTSIDGSHLAVQAGSGNWPWQSSVQVISSTGGVSGQFADVKSNFAFLTPTLSYSANSVDLQLTRNDVQFGDLASSSNGRNAASALQSQSGGALYNALITSDAGNATSALEQLAGASNASLAAATLAGSQQVGSAMLNAVRQLGSSSLLAATERNDTPMLAATGVPSEARNLNDPNAAGRLWVQGIGSHGKLDEHDNSGDLQQNTGGTLLGADWALTPDWRLGVLGGYSHTDLDGSGGVSGDIDSWHLGAYALHQSGPLAVRLGAAYSSHDGESKRRVEFDGFTDRPKGDYDADSWQAFAETGYAMGSGRLSAEPYARLDYQRYERDSYDEKGGAAALHVDSQDQDNLSSTLGLRIARLDTLSNGMSFTPRLGLGWRHTFGDIDSETRQSFLAGGDAFSVQGTALDRNSLLLDVGFDVGVSARNTLGIGYSGQMGSNAQNHALIAQWQMAF</sequence>
<feature type="domain" description="Autotransporter" evidence="2">
    <location>
        <begin position="716"/>
        <end position="993"/>
    </location>
</feature>
<keyword evidence="1" id="KW-0732">Signal</keyword>
<proteinExistence type="predicted"/>
<feature type="chain" id="PRO_5024341970" evidence="1">
    <location>
        <begin position="24"/>
        <end position="993"/>
    </location>
</feature>
<dbReference type="AlphaFoldDB" id="A0A5R9RLB2"/>
<dbReference type="Proteomes" id="UP000306635">
    <property type="component" value="Unassembled WGS sequence"/>
</dbReference>
<name>A0A5R9RLB2_9PSED</name>
<dbReference type="PROSITE" id="PS51208">
    <property type="entry name" value="AUTOTRANSPORTER"/>
    <property type="match status" value="1"/>
</dbReference>
<organism evidence="3 4">
    <name type="scientific">Pseudomonas nicosulfuronedens</name>
    <dbReference type="NCBI Taxonomy" id="2571105"/>
    <lineage>
        <taxon>Bacteria</taxon>
        <taxon>Pseudomonadati</taxon>
        <taxon>Pseudomonadota</taxon>
        <taxon>Gammaproteobacteria</taxon>
        <taxon>Pseudomonadales</taxon>
        <taxon>Pseudomonadaceae</taxon>
        <taxon>Pseudomonas</taxon>
    </lineage>
</organism>
<evidence type="ECO:0000259" key="2">
    <source>
        <dbReference type="PROSITE" id="PS51208"/>
    </source>
</evidence>
<evidence type="ECO:0000313" key="3">
    <source>
        <dbReference type="EMBL" id="TLX76717.1"/>
    </source>
</evidence>
<evidence type="ECO:0000313" key="4">
    <source>
        <dbReference type="Proteomes" id="UP000306635"/>
    </source>
</evidence>
<dbReference type="SMART" id="SM00869">
    <property type="entry name" value="Autotransporter"/>
    <property type="match status" value="1"/>
</dbReference>
<keyword evidence="4" id="KW-1185">Reference proteome</keyword>
<dbReference type="EMBL" id="SWDV01000014">
    <property type="protein sequence ID" value="TLX76717.1"/>
    <property type="molecule type" value="Genomic_DNA"/>
</dbReference>
<dbReference type="InterPro" id="IPR005546">
    <property type="entry name" value="Autotransporte_beta"/>
</dbReference>
<protein>
    <submittedName>
        <fullName evidence="3">Autotransporter domain-containing protein</fullName>
    </submittedName>
</protein>
<dbReference type="GO" id="GO:0019867">
    <property type="term" value="C:outer membrane"/>
    <property type="evidence" value="ECO:0007669"/>
    <property type="project" value="InterPro"/>
</dbReference>
<comment type="caution">
    <text evidence="3">The sequence shown here is derived from an EMBL/GenBank/DDBJ whole genome shotgun (WGS) entry which is preliminary data.</text>
</comment>
<dbReference type="Pfam" id="PF03797">
    <property type="entry name" value="Autotransporter"/>
    <property type="match status" value="1"/>
</dbReference>
<dbReference type="Gene3D" id="2.40.128.130">
    <property type="entry name" value="Autotransporter beta-domain"/>
    <property type="match status" value="1"/>
</dbReference>
<dbReference type="InterPro" id="IPR006315">
    <property type="entry name" value="OM_autotransptr_brl_dom"/>
</dbReference>
<dbReference type="OrthoDB" id="5760545at2"/>
<evidence type="ECO:0000256" key="1">
    <source>
        <dbReference type="SAM" id="SignalP"/>
    </source>
</evidence>
<accession>A0A5R9RLB2</accession>
<feature type="signal peptide" evidence="1">
    <location>
        <begin position="1"/>
        <end position="23"/>
    </location>
</feature>